<feature type="region of interest" description="Disordered" evidence="13">
    <location>
        <begin position="1262"/>
        <end position="1292"/>
    </location>
</feature>
<dbReference type="GO" id="GO:0007052">
    <property type="term" value="P:mitotic spindle organization"/>
    <property type="evidence" value="ECO:0007669"/>
    <property type="project" value="TreeGrafter"/>
</dbReference>
<feature type="coiled-coil region" evidence="12">
    <location>
        <begin position="702"/>
        <end position="867"/>
    </location>
</feature>
<dbReference type="Pfam" id="PF00225">
    <property type="entry name" value="Kinesin"/>
    <property type="match status" value="1"/>
</dbReference>
<dbReference type="GO" id="GO:0005874">
    <property type="term" value="C:microtubule"/>
    <property type="evidence" value="ECO:0007669"/>
    <property type="project" value="UniProtKB-KW"/>
</dbReference>
<keyword evidence="5" id="KW-0677">Repeat</keyword>
<keyword evidence="8 12" id="KW-0175">Coiled coil</keyword>
<dbReference type="Pfam" id="PF25764">
    <property type="entry name" value="KIF21A_4th"/>
    <property type="match status" value="1"/>
</dbReference>
<dbReference type="GO" id="GO:0003777">
    <property type="term" value="F:microtubule motor activity"/>
    <property type="evidence" value="ECO:0007669"/>
    <property type="project" value="InterPro"/>
</dbReference>
<keyword evidence="7 11" id="KW-0067">ATP-binding</keyword>
<keyword evidence="2" id="KW-0963">Cytoplasm</keyword>
<feature type="compositionally biased region" description="Low complexity" evidence="13">
    <location>
        <begin position="1220"/>
        <end position="1235"/>
    </location>
</feature>
<dbReference type="InterPro" id="IPR027417">
    <property type="entry name" value="P-loop_NTPase"/>
</dbReference>
<reference evidence="15 16" key="2">
    <citation type="submission" date="2009-11" db="EMBL/GenBank/DDBJ databases">
        <title>The Genome Sequence of Allomyces macrogynus strain ATCC 38327.</title>
        <authorList>
            <consortium name="The Broad Institute Genome Sequencing Platform"/>
            <person name="Russ C."/>
            <person name="Cuomo C."/>
            <person name="Shea T."/>
            <person name="Young S.K."/>
            <person name="Zeng Q."/>
            <person name="Koehrsen M."/>
            <person name="Haas B."/>
            <person name="Borodovsky M."/>
            <person name="Guigo R."/>
            <person name="Alvarado L."/>
            <person name="Berlin A."/>
            <person name="Borenstein D."/>
            <person name="Chen Z."/>
            <person name="Engels R."/>
            <person name="Freedman E."/>
            <person name="Gellesch M."/>
            <person name="Goldberg J."/>
            <person name="Griggs A."/>
            <person name="Gujja S."/>
            <person name="Heiman D."/>
            <person name="Hepburn T."/>
            <person name="Howarth C."/>
            <person name="Jen D."/>
            <person name="Larson L."/>
            <person name="Lewis B."/>
            <person name="Mehta T."/>
            <person name="Park D."/>
            <person name="Pearson M."/>
            <person name="Roberts A."/>
            <person name="Saif S."/>
            <person name="Shenoy N."/>
            <person name="Sisk P."/>
            <person name="Stolte C."/>
            <person name="Sykes S."/>
            <person name="Walk T."/>
            <person name="White J."/>
            <person name="Yandava C."/>
            <person name="Burger G."/>
            <person name="Gray M.W."/>
            <person name="Holland P.W.H."/>
            <person name="King N."/>
            <person name="Lang F.B.F."/>
            <person name="Roger A.J."/>
            <person name="Ruiz-Trillo I."/>
            <person name="Lander E."/>
            <person name="Nusbaum C."/>
        </authorList>
    </citation>
    <scope>NUCLEOTIDE SEQUENCE [LARGE SCALE GENOMIC DNA]</scope>
    <source>
        <strain evidence="15 16">ATCC 38327</strain>
    </source>
</reference>
<feature type="domain" description="Kinesin motor" evidence="14">
    <location>
        <begin position="5"/>
        <end position="362"/>
    </location>
</feature>
<dbReference type="InterPro" id="IPR001752">
    <property type="entry name" value="Kinesin_motor_dom"/>
</dbReference>
<comment type="similarity">
    <text evidence="11">Belongs to the TRAFAC class myosin-kinesin ATPase superfamily. Kinesin family.</text>
</comment>
<feature type="region of interest" description="Disordered" evidence="13">
    <location>
        <begin position="1317"/>
        <end position="1347"/>
    </location>
</feature>
<evidence type="ECO:0000256" key="10">
    <source>
        <dbReference type="ARBA" id="ARBA00023212"/>
    </source>
</evidence>
<feature type="region of interest" description="Disordered" evidence="13">
    <location>
        <begin position="621"/>
        <end position="679"/>
    </location>
</feature>
<dbReference type="FunFam" id="3.40.850.10:FF:000011">
    <property type="entry name" value="Kinesin family member 21A"/>
    <property type="match status" value="1"/>
</dbReference>
<protein>
    <recommendedName>
        <fullName evidence="14">Kinesin motor domain-containing protein</fullName>
    </recommendedName>
</protein>
<feature type="region of interest" description="Disordered" evidence="13">
    <location>
        <begin position="1126"/>
        <end position="1247"/>
    </location>
</feature>
<evidence type="ECO:0000259" key="14">
    <source>
        <dbReference type="PROSITE" id="PS50067"/>
    </source>
</evidence>
<feature type="compositionally biased region" description="Basic and acidic residues" evidence="13">
    <location>
        <begin position="1264"/>
        <end position="1276"/>
    </location>
</feature>
<evidence type="ECO:0000256" key="6">
    <source>
        <dbReference type="ARBA" id="ARBA00022741"/>
    </source>
</evidence>
<evidence type="ECO:0000313" key="15">
    <source>
        <dbReference type="EMBL" id="KNE61495.1"/>
    </source>
</evidence>
<dbReference type="STRING" id="578462.A0A0L0SGL7"/>
<feature type="coiled-coil region" evidence="12">
    <location>
        <begin position="958"/>
        <end position="1040"/>
    </location>
</feature>
<evidence type="ECO:0000256" key="11">
    <source>
        <dbReference type="PROSITE-ProRule" id="PRU00283"/>
    </source>
</evidence>
<evidence type="ECO:0000313" key="16">
    <source>
        <dbReference type="Proteomes" id="UP000054350"/>
    </source>
</evidence>
<dbReference type="PROSITE" id="PS50067">
    <property type="entry name" value="KINESIN_MOTOR_2"/>
    <property type="match status" value="1"/>
</dbReference>
<evidence type="ECO:0000256" key="8">
    <source>
        <dbReference type="ARBA" id="ARBA00023054"/>
    </source>
</evidence>
<dbReference type="Proteomes" id="UP000054350">
    <property type="component" value="Unassembled WGS sequence"/>
</dbReference>
<evidence type="ECO:0000256" key="2">
    <source>
        <dbReference type="ARBA" id="ARBA00022490"/>
    </source>
</evidence>
<dbReference type="PANTHER" id="PTHR47969">
    <property type="entry name" value="CHROMOSOME-ASSOCIATED KINESIN KIF4A-RELATED"/>
    <property type="match status" value="1"/>
</dbReference>
<dbReference type="eggNOG" id="KOG0244">
    <property type="taxonomic scope" value="Eukaryota"/>
</dbReference>
<evidence type="ECO:0000256" key="13">
    <source>
        <dbReference type="SAM" id="MobiDB-lite"/>
    </source>
</evidence>
<dbReference type="Gene3D" id="3.40.850.10">
    <property type="entry name" value="Kinesin motor domain"/>
    <property type="match status" value="1"/>
</dbReference>
<dbReference type="GO" id="GO:0005524">
    <property type="term" value="F:ATP binding"/>
    <property type="evidence" value="ECO:0007669"/>
    <property type="project" value="UniProtKB-UniRule"/>
</dbReference>
<organism evidence="15 16">
    <name type="scientific">Allomyces macrogynus (strain ATCC 38327)</name>
    <name type="common">Allomyces javanicus var. macrogynus</name>
    <dbReference type="NCBI Taxonomy" id="578462"/>
    <lineage>
        <taxon>Eukaryota</taxon>
        <taxon>Fungi</taxon>
        <taxon>Fungi incertae sedis</taxon>
        <taxon>Blastocladiomycota</taxon>
        <taxon>Blastocladiomycetes</taxon>
        <taxon>Blastocladiales</taxon>
        <taxon>Blastocladiaceae</taxon>
        <taxon>Allomyces</taxon>
    </lineage>
</organism>
<keyword evidence="9 11" id="KW-0505">Motor protein</keyword>
<dbReference type="GO" id="GO:0008017">
    <property type="term" value="F:microtubule binding"/>
    <property type="evidence" value="ECO:0007669"/>
    <property type="project" value="InterPro"/>
</dbReference>
<feature type="compositionally biased region" description="Low complexity" evidence="13">
    <location>
        <begin position="1188"/>
        <end position="1197"/>
    </location>
</feature>
<accession>A0A0L0SGL7</accession>
<dbReference type="InterPro" id="IPR027640">
    <property type="entry name" value="Kinesin-like_fam"/>
</dbReference>
<dbReference type="EMBL" id="GG745338">
    <property type="protein sequence ID" value="KNE61495.1"/>
    <property type="molecule type" value="Genomic_DNA"/>
</dbReference>
<name>A0A0L0SGL7_ALLM3</name>
<feature type="region of interest" description="Disordered" evidence="13">
    <location>
        <begin position="152"/>
        <end position="177"/>
    </location>
</feature>
<evidence type="ECO:0000256" key="4">
    <source>
        <dbReference type="ARBA" id="ARBA00022701"/>
    </source>
</evidence>
<dbReference type="SUPFAM" id="SSF52540">
    <property type="entry name" value="P-loop containing nucleoside triphosphate hydrolases"/>
    <property type="match status" value="1"/>
</dbReference>
<dbReference type="PANTHER" id="PTHR47969:SF15">
    <property type="entry name" value="CHROMOSOME-ASSOCIATED KINESIN KIF4A-RELATED"/>
    <property type="match status" value="1"/>
</dbReference>
<evidence type="ECO:0000256" key="12">
    <source>
        <dbReference type="SAM" id="Coils"/>
    </source>
</evidence>
<dbReference type="GO" id="GO:0007018">
    <property type="term" value="P:microtubule-based movement"/>
    <property type="evidence" value="ECO:0007669"/>
    <property type="project" value="InterPro"/>
</dbReference>
<evidence type="ECO:0000256" key="7">
    <source>
        <dbReference type="ARBA" id="ARBA00022840"/>
    </source>
</evidence>
<keyword evidence="4" id="KW-0493">Microtubule</keyword>
<dbReference type="InterPro" id="IPR036961">
    <property type="entry name" value="Kinesin_motor_dom_sf"/>
</dbReference>
<keyword evidence="3" id="KW-0853">WD repeat</keyword>
<dbReference type="VEuPathDB" id="FungiDB:AMAG_06314"/>
<comment type="subcellular location">
    <subcellularLocation>
        <location evidence="1">Cytoplasm</location>
        <location evidence="1">Cytoskeleton</location>
    </subcellularLocation>
</comment>
<dbReference type="SMART" id="SM00129">
    <property type="entry name" value="KISc"/>
    <property type="match status" value="1"/>
</dbReference>
<feature type="coiled-coil region" evidence="12">
    <location>
        <begin position="429"/>
        <end position="477"/>
    </location>
</feature>
<dbReference type="GO" id="GO:0051231">
    <property type="term" value="P:spindle elongation"/>
    <property type="evidence" value="ECO:0007669"/>
    <property type="project" value="TreeGrafter"/>
</dbReference>
<evidence type="ECO:0000256" key="9">
    <source>
        <dbReference type="ARBA" id="ARBA00023175"/>
    </source>
</evidence>
<evidence type="ECO:0000256" key="3">
    <source>
        <dbReference type="ARBA" id="ARBA00022574"/>
    </source>
</evidence>
<sequence>MATTSVQVGLRVRPLTAKETLANCSECISYIPSEPQVIIGSDRSFTFDHVFPPDTPQRNVYDQCVAPLIDKFLDGFNATILAYGQTGSGKTYSMGTGLDGNVHTENQGIVPRAIYALFADLPRRYPPPSSYTVKVSFLELYNEELVDLLNPAREPAPGAAPSRPGTAASTSSRGGDLGVRIREDEFGNIKWLNAREEECTSPEQLLGFLAKGSLCRTTGSTDMNMVSSRSHAIFSVALQLTKVNEELEETKEITCKFHFVDLAGSERLKKTNAEGARAREGIAINSGLLALGNVISALGDEARLEKGGTVHVPYRDSKLTRLLQDSLGGNSQTLMLACVSPADSNFQETLNTLKYANRARNIKNKVTVNQTVAANSVEVQQLRTQITRLKLELAALREQYGLANPPSQSPSLENLARLQDVGVGGGAAAAGLRERVTDLQNERTKLEVHIQQLQRRIKALELQLINVQAERDMLLMDRDKLAVPTEMVDPDSAMGENGEFPPPQPVVVNPVITAYLTKITDLRHQLNDRETEIVMLKQSMAALASKSSALAFEAGGSVASLPRSGSFSATSAMAASAASFKFVVPGGDGRSERSVDMTLERARQQIREDMNLLSTSMARAATADGGAPVQSPPRPGSAYSETDTDLSELDRPLDLPSALDVPTWAATPSAPGSAGGNAASLASAPDSIAAQVVPTESVYKTLHKIQADIAIKEELIQQVEQSQREYKAMRSTYEEKVMQLQANIMAVKNERDMALTKLQGTGREKEKDIRARYETKVKQLLGEISTLRRTHLEATKAMNSSKKSEYVLRQMKTSIEALKAEKQRLLKKMREDAERAREHAQASEREIQKLRRKERLATEMAKKYERNFELQKVLLKRRAEEIVASHQKLKNVTALLKRSSVQKTITKNTPLTGSARRLSTMSAVAAASLRSLADEQSEISMSFRKNQLTKDMEAVVVSQQQSQQMEELLTKRKKLVEEQVELLRERERVVQAEAQRLGTTPDYSAQQYMDDRLELIAAELQYVEARLKALQAEVVQDKSENSYEAICNMVRSLTHDEAVSLLQSLVDDFIQVQILSRNQAIEVRNLETQTEQLRKNLLLMRQTAMSNAVDYEKRIKTMTVSKYLQEQQQTGGGGGGATSVGPGPDGLDRLMDIALFANQQRTGRSRVTSPNSATSSRTARQGDDDAMSITSASSSTSPQKHDLYHPRPQRTSSGSGQGSSGSNPSGGSAQAAAARRAPRAPPSNSGQDVFERLAKTFTVASQAKVRDRDSVQHDSGDLTSVFTSANAPPGADLTRRMSHDRGLGGFNGSGSVVNLAPPVETSASGSAPRPAGELEIRDVVMGEEDSY</sequence>
<feature type="compositionally biased region" description="Polar residues" evidence="13">
    <location>
        <begin position="1277"/>
        <end position="1286"/>
    </location>
</feature>
<feature type="compositionally biased region" description="Polar residues" evidence="13">
    <location>
        <begin position="1157"/>
        <end position="1179"/>
    </location>
</feature>
<dbReference type="OMA" id="ADANFME"/>
<keyword evidence="6 11" id="KW-0547">Nucleotide-binding</keyword>
<evidence type="ECO:0000256" key="1">
    <source>
        <dbReference type="ARBA" id="ARBA00004245"/>
    </source>
</evidence>
<feature type="compositionally biased region" description="Low complexity" evidence="13">
    <location>
        <begin position="665"/>
        <end position="679"/>
    </location>
</feature>
<keyword evidence="10" id="KW-0206">Cytoskeleton</keyword>
<dbReference type="GO" id="GO:0005875">
    <property type="term" value="C:microtubule associated complex"/>
    <property type="evidence" value="ECO:0007669"/>
    <property type="project" value="TreeGrafter"/>
</dbReference>
<dbReference type="OrthoDB" id="3176171at2759"/>
<reference evidence="15 16" key="1">
    <citation type="submission" date="2009-11" db="EMBL/GenBank/DDBJ databases">
        <title>Annotation of Allomyces macrogynus ATCC 38327.</title>
        <authorList>
            <consortium name="The Broad Institute Genome Sequencing Platform"/>
            <person name="Russ C."/>
            <person name="Cuomo C."/>
            <person name="Burger G."/>
            <person name="Gray M.W."/>
            <person name="Holland P.W.H."/>
            <person name="King N."/>
            <person name="Lang F.B.F."/>
            <person name="Roger A.J."/>
            <person name="Ruiz-Trillo I."/>
            <person name="Young S.K."/>
            <person name="Zeng Q."/>
            <person name="Gargeya S."/>
            <person name="Fitzgerald M."/>
            <person name="Haas B."/>
            <person name="Abouelleil A."/>
            <person name="Alvarado L."/>
            <person name="Arachchi H.M."/>
            <person name="Berlin A."/>
            <person name="Chapman S.B."/>
            <person name="Gearin G."/>
            <person name="Goldberg J."/>
            <person name="Griggs A."/>
            <person name="Gujja S."/>
            <person name="Hansen M."/>
            <person name="Heiman D."/>
            <person name="Howarth C."/>
            <person name="Larimer J."/>
            <person name="Lui A."/>
            <person name="MacDonald P.J.P."/>
            <person name="McCowen C."/>
            <person name="Montmayeur A."/>
            <person name="Murphy C."/>
            <person name="Neiman D."/>
            <person name="Pearson M."/>
            <person name="Priest M."/>
            <person name="Roberts A."/>
            <person name="Saif S."/>
            <person name="Shea T."/>
            <person name="Sisk P."/>
            <person name="Stolte C."/>
            <person name="Sykes S."/>
            <person name="Wortman J."/>
            <person name="Nusbaum C."/>
            <person name="Birren B."/>
        </authorList>
    </citation>
    <scope>NUCLEOTIDE SEQUENCE [LARGE SCALE GENOMIC DNA]</scope>
    <source>
        <strain evidence="15 16">ATCC 38327</strain>
    </source>
</reference>
<proteinExistence type="inferred from homology"/>
<gene>
    <name evidence="15" type="ORF">AMAG_06314</name>
</gene>
<evidence type="ECO:0000256" key="5">
    <source>
        <dbReference type="ARBA" id="ARBA00022737"/>
    </source>
</evidence>
<dbReference type="CDD" id="cd01372">
    <property type="entry name" value="KISc_KIF4"/>
    <property type="match status" value="1"/>
</dbReference>
<feature type="coiled-coil region" evidence="12">
    <location>
        <begin position="1076"/>
        <end position="1103"/>
    </location>
</feature>
<feature type="binding site" evidence="11">
    <location>
        <begin position="84"/>
        <end position="91"/>
    </location>
    <ligand>
        <name>ATP</name>
        <dbReference type="ChEBI" id="CHEBI:30616"/>
    </ligand>
</feature>
<keyword evidence="16" id="KW-1185">Reference proteome</keyword>
<dbReference type="PRINTS" id="PR00380">
    <property type="entry name" value="KINESINHEAVY"/>
</dbReference>